<feature type="domain" description="RING-type" evidence="10">
    <location>
        <begin position="309"/>
        <end position="363"/>
    </location>
</feature>
<dbReference type="InterPro" id="IPR004331">
    <property type="entry name" value="SPX_dom"/>
</dbReference>
<keyword evidence="8" id="KW-0862">Zinc</keyword>
<dbReference type="EMBL" id="CAXHTA020000005">
    <property type="protein sequence ID" value="CAL5221648.1"/>
    <property type="molecule type" value="Genomic_DNA"/>
</dbReference>
<keyword evidence="5" id="KW-0479">Metal-binding</keyword>
<evidence type="ECO:0000259" key="10">
    <source>
        <dbReference type="PROSITE" id="PS50089"/>
    </source>
</evidence>
<evidence type="ECO:0000256" key="9">
    <source>
        <dbReference type="PROSITE-ProRule" id="PRU00175"/>
    </source>
</evidence>
<accession>A0ABP1FNU5</accession>
<dbReference type="Gene3D" id="3.30.40.10">
    <property type="entry name" value="Zinc/RING finger domain, C3HC4 (zinc finger)"/>
    <property type="match status" value="1"/>
</dbReference>
<reference evidence="12 13" key="1">
    <citation type="submission" date="2024-06" db="EMBL/GenBank/DDBJ databases">
        <authorList>
            <person name="Kraege A."/>
            <person name="Thomma B."/>
        </authorList>
    </citation>
    <scope>NUCLEOTIDE SEQUENCE [LARGE SCALE GENOMIC DNA]</scope>
</reference>
<dbReference type="InterPro" id="IPR017907">
    <property type="entry name" value="Znf_RING_CS"/>
</dbReference>
<dbReference type="InterPro" id="IPR033326">
    <property type="entry name" value="BAH1"/>
</dbReference>
<organism evidence="12 13">
    <name type="scientific">Coccomyxa viridis</name>
    <dbReference type="NCBI Taxonomy" id="1274662"/>
    <lineage>
        <taxon>Eukaryota</taxon>
        <taxon>Viridiplantae</taxon>
        <taxon>Chlorophyta</taxon>
        <taxon>core chlorophytes</taxon>
        <taxon>Trebouxiophyceae</taxon>
        <taxon>Trebouxiophyceae incertae sedis</taxon>
        <taxon>Coccomyxaceae</taxon>
        <taxon>Coccomyxa</taxon>
    </lineage>
</organism>
<dbReference type="InterPro" id="IPR001841">
    <property type="entry name" value="Znf_RING"/>
</dbReference>
<dbReference type="Proteomes" id="UP001497392">
    <property type="component" value="Unassembled WGS sequence"/>
</dbReference>
<dbReference type="PROSITE" id="PS50089">
    <property type="entry name" value="ZF_RING_2"/>
    <property type="match status" value="1"/>
</dbReference>
<dbReference type="EC" id="2.3.2.27" evidence="3"/>
<dbReference type="PROSITE" id="PS00518">
    <property type="entry name" value="ZF_RING_1"/>
    <property type="match status" value="1"/>
</dbReference>
<evidence type="ECO:0000256" key="2">
    <source>
        <dbReference type="ARBA" id="ARBA00004906"/>
    </source>
</evidence>
<evidence type="ECO:0000256" key="8">
    <source>
        <dbReference type="ARBA" id="ARBA00022833"/>
    </source>
</evidence>
<keyword evidence="13" id="KW-1185">Reference proteome</keyword>
<dbReference type="PROSITE" id="PS51382">
    <property type="entry name" value="SPX"/>
    <property type="match status" value="1"/>
</dbReference>
<dbReference type="PANTHER" id="PTHR46764:SF2">
    <property type="entry name" value="E3 UBIQUITIN-PROTEIN LIGASE BAH1-LIKE-RELATED"/>
    <property type="match status" value="1"/>
</dbReference>
<keyword evidence="6 9" id="KW-0863">Zinc-finger</keyword>
<keyword evidence="7" id="KW-0833">Ubl conjugation pathway</keyword>
<dbReference type="CDD" id="cd14447">
    <property type="entry name" value="SPX"/>
    <property type="match status" value="1"/>
</dbReference>
<comment type="catalytic activity">
    <reaction evidence="1">
        <text>S-ubiquitinyl-[E2 ubiquitin-conjugating enzyme]-L-cysteine + [acceptor protein]-L-lysine = [E2 ubiquitin-conjugating enzyme]-L-cysteine + N(6)-ubiquitinyl-[acceptor protein]-L-lysine.</text>
        <dbReference type="EC" id="2.3.2.27"/>
    </reaction>
</comment>
<evidence type="ECO:0000256" key="1">
    <source>
        <dbReference type="ARBA" id="ARBA00000900"/>
    </source>
</evidence>
<evidence type="ECO:0000313" key="12">
    <source>
        <dbReference type="EMBL" id="CAL5221648.1"/>
    </source>
</evidence>
<comment type="caution">
    <text evidence="12">The sequence shown here is derived from an EMBL/GenBank/DDBJ whole genome shotgun (WGS) entry which is preliminary data.</text>
</comment>
<comment type="pathway">
    <text evidence="2">Protein modification; protein ubiquitination.</text>
</comment>
<evidence type="ECO:0000259" key="11">
    <source>
        <dbReference type="PROSITE" id="PS51382"/>
    </source>
</evidence>
<dbReference type="InterPro" id="IPR013083">
    <property type="entry name" value="Znf_RING/FYVE/PHD"/>
</dbReference>
<proteinExistence type="predicted"/>
<protein>
    <recommendedName>
        <fullName evidence="3">RING-type E3 ubiquitin transferase</fullName>
        <ecNumber evidence="3">2.3.2.27</ecNumber>
    </recommendedName>
</protein>
<dbReference type="PANTHER" id="PTHR46764">
    <property type="entry name" value="E3 UBIQUITIN-PROTEIN LIGASE BAH1"/>
    <property type="match status" value="1"/>
</dbReference>
<dbReference type="SMART" id="SM00184">
    <property type="entry name" value="RING"/>
    <property type="match status" value="1"/>
</dbReference>
<name>A0ABP1FNU5_9CHLO</name>
<sequence>MKYAQYLKALESDAPPEWRGRFLGYKRLKKAIKHLSAVAVSTESEGERQLPQDATFFALVHKEVLSVNKHFAYAARTIIRLSRKDSKKQDMRCCMHLGMRKSLVAHAHSVIDVNDLVARAEWCRRYAQINSVGLRKILKKHDKMCKNKAGQNYMQELWCGTKRMDGTFLHSPLLDELKSLEIMLMRQAYRQRMRGQEGTAEGSVGSSAAVQSALETAPSVTVNLPSQGPAKAERVELPMLPSLAPGNTIEQFPGSCKNLVRAPSDAASEVARAVSATERAICEELRLGRVSVASSGLGSQEEVDPDYQCPICLEAMFRPLGLECGHRFCADCALTCAGKGRALGSVRAILDHVHPEAACPECRTPGVFVFAIELPETEKLIKQRYPKVWAERAAEAAEKQQHLKDLLAIQRANRDATARSF</sequence>
<gene>
    <name evidence="12" type="primary">g3875</name>
    <name evidence="12" type="ORF">VP750_LOCUS3307</name>
</gene>
<feature type="domain" description="SPX" evidence="11">
    <location>
        <begin position="1"/>
        <end position="155"/>
    </location>
</feature>
<evidence type="ECO:0000256" key="3">
    <source>
        <dbReference type="ARBA" id="ARBA00012483"/>
    </source>
</evidence>
<dbReference type="InterPro" id="IPR027370">
    <property type="entry name" value="Znf-RING_euk"/>
</dbReference>
<evidence type="ECO:0000256" key="4">
    <source>
        <dbReference type="ARBA" id="ARBA00022679"/>
    </source>
</evidence>
<dbReference type="SUPFAM" id="SSF57850">
    <property type="entry name" value="RING/U-box"/>
    <property type="match status" value="1"/>
</dbReference>
<keyword evidence="4" id="KW-0808">Transferase</keyword>
<dbReference type="Pfam" id="PF13445">
    <property type="entry name" value="zf-RING_UBOX"/>
    <property type="match status" value="1"/>
</dbReference>
<evidence type="ECO:0000256" key="6">
    <source>
        <dbReference type="ARBA" id="ARBA00022771"/>
    </source>
</evidence>
<evidence type="ECO:0000256" key="7">
    <source>
        <dbReference type="ARBA" id="ARBA00022786"/>
    </source>
</evidence>
<evidence type="ECO:0000313" key="13">
    <source>
        <dbReference type="Proteomes" id="UP001497392"/>
    </source>
</evidence>
<evidence type="ECO:0000256" key="5">
    <source>
        <dbReference type="ARBA" id="ARBA00022723"/>
    </source>
</evidence>